<dbReference type="EMBL" id="CATQJL010000001">
    <property type="protein sequence ID" value="CAJ0590248.1"/>
    <property type="molecule type" value="Genomic_DNA"/>
</dbReference>
<organism evidence="2 3">
    <name type="scientific">Cylicocyclus nassatus</name>
    <name type="common">Nematode worm</name>
    <dbReference type="NCBI Taxonomy" id="53992"/>
    <lineage>
        <taxon>Eukaryota</taxon>
        <taxon>Metazoa</taxon>
        <taxon>Ecdysozoa</taxon>
        <taxon>Nematoda</taxon>
        <taxon>Chromadorea</taxon>
        <taxon>Rhabditida</taxon>
        <taxon>Rhabditina</taxon>
        <taxon>Rhabditomorpha</taxon>
        <taxon>Strongyloidea</taxon>
        <taxon>Strongylidae</taxon>
        <taxon>Cylicocyclus</taxon>
    </lineage>
</organism>
<sequence length="73" mass="8314">MSAVYILYGLVIAFLFYVSYDVFVEEMMRKAEDQSYSQRGTSNANKATVLSIFSTGFRESTVESCKDIKISLY</sequence>
<evidence type="ECO:0000313" key="3">
    <source>
        <dbReference type="Proteomes" id="UP001176961"/>
    </source>
</evidence>
<keyword evidence="1" id="KW-0812">Transmembrane</keyword>
<name>A0AA36DPG9_CYLNA</name>
<dbReference type="Proteomes" id="UP001176961">
    <property type="component" value="Unassembled WGS sequence"/>
</dbReference>
<feature type="transmembrane region" description="Helical" evidence="1">
    <location>
        <begin position="6"/>
        <end position="24"/>
    </location>
</feature>
<keyword evidence="1" id="KW-0472">Membrane</keyword>
<evidence type="ECO:0000313" key="2">
    <source>
        <dbReference type="EMBL" id="CAJ0590248.1"/>
    </source>
</evidence>
<keyword evidence="1" id="KW-1133">Transmembrane helix</keyword>
<gene>
    <name evidence="2" type="ORF">CYNAS_LOCUS2231</name>
</gene>
<comment type="caution">
    <text evidence="2">The sequence shown here is derived from an EMBL/GenBank/DDBJ whole genome shotgun (WGS) entry which is preliminary data.</text>
</comment>
<keyword evidence="3" id="KW-1185">Reference proteome</keyword>
<proteinExistence type="predicted"/>
<evidence type="ECO:0000256" key="1">
    <source>
        <dbReference type="SAM" id="Phobius"/>
    </source>
</evidence>
<accession>A0AA36DPG9</accession>
<dbReference type="AlphaFoldDB" id="A0AA36DPG9"/>
<reference evidence="2" key="1">
    <citation type="submission" date="2023-07" db="EMBL/GenBank/DDBJ databases">
        <authorList>
            <consortium name="CYATHOMIX"/>
        </authorList>
    </citation>
    <scope>NUCLEOTIDE SEQUENCE</scope>
    <source>
        <strain evidence="2">N/A</strain>
    </source>
</reference>
<protein>
    <submittedName>
        <fullName evidence="2">Uncharacterized protein</fullName>
    </submittedName>
</protein>